<reference evidence="3 4" key="1">
    <citation type="submission" date="2022-03" db="EMBL/GenBank/DDBJ databases">
        <title>Pseudonocardia alaer sp. nov., a novel actinomycete isolated from reed forest soil.</title>
        <authorList>
            <person name="Wang L."/>
        </authorList>
    </citation>
    <scope>NUCLEOTIDE SEQUENCE [LARGE SCALE GENOMIC DNA]</scope>
    <source>
        <strain evidence="3 4">Y-16303</strain>
    </source>
</reference>
<dbReference type="Gene3D" id="3.30.2140.10">
    <property type="entry name" value="Arylamine N-acetyltransferase"/>
    <property type="match status" value="1"/>
</dbReference>
<evidence type="ECO:0000313" key="4">
    <source>
        <dbReference type="Proteomes" id="UP001299970"/>
    </source>
</evidence>
<accession>A0ABS9TGS1</accession>
<dbReference type="PRINTS" id="PR01543">
    <property type="entry name" value="ANATRNSFRASE"/>
</dbReference>
<dbReference type="EMBL" id="JAKXMK010000015">
    <property type="protein sequence ID" value="MCH6167726.1"/>
    <property type="molecule type" value="Genomic_DNA"/>
</dbReference>
<comment type="caution">
    <text evidence="3">The sequence shown here is derived from an EMBL/GenBank/DDBJ whole genome shotgun (WGS) entry which is preliminary data.</text>
</comment>
<dbReference type="PANTHER" id="PTHR11786">
    <property type="entry name" value="N-HYDROXYARYLAMINE O-ACETYLTRANSFERASE"/>
    <property type="match status" value="1"/>
</dbReference>
<dbReference type="Pfam" id="PF00797">
    <property type="entry name" value="Acetyltransf_2"/>
    <property type="match status" value="1"/>
</dbReference>
<dbReference type="RefSeq" id="WP_241038216.1">
    <property type="nucleotide sequence ID" value="NZ_BAAAJF010000019.1"/>
</dbReference>
<proteinExistence type="inferred from homology"/>
<gene>
    <name evidence="3" type="ORF">MMF94_18725</name>
</gene>
<dbReference type="InterPro" id="IPR038765">
    <property type="entry name" value="Papain-like_cys_pep_sf"/>
</dbReference>
<evidence type="ECO:0000256" key="1">
    <source>
        <dbReference type="ARBA" id="ARBA00006547"/>
    </source>
</evidence>
<keyword evidence="4" id="KW-1185">Reference proteome</keyword>
<protein>
    <submittedName>
        <fullName evidence="3">Arylamine N-acetyltransferase</fullName>
    </submittedName>
</protein>
<dbReference type="Gene3D" id="2.40.128.150">
    <property type="entry name" value="Cysteine proteinases"/>
    <property type="match status" value="1"/>
</dbReference>
<sequence length="275" mass="30017">MATTGSATSALTSYLDRIGEPGARDADLPALRRIVAAHAESIAFENLDPFTRRDVRLDQESLAAKLVHGGRGGWCFEQNLLLRGALDALGYRTTGLAARVLWGRPADAPATPRSHMLLHIDLPEGPHVVDVGFGGLTLTGVLALEPEVEQATPHESFRLRPDGAGFVMQALVAGEWRPLYRFDLTEQCLADYEVTNWYLGHHPASHLRATPIAARPGTDRRYALNGTTLTVHHLGGPSERRTLQTPAEVCAVLEEHFRIDLSGLPDLDEALARLF</sequence>
<comment type="similarity">
    <text evidence="1 2">Belongs to the arylamine N-acetyltransferase family.</text>
</comment>
<dbReference type="Proteomes" id="UP001299970">
    <property type="component" value="Unassembled WGS sequence"/>
</dbReference>
<evidence type="ECO:0000256" key="2">
    <source>
        <dbReference type="RuleBase" id="RU003452"/>
    </source>
</evidence>
<dbReference type="InterPro" id="IPR001447">
    <property type="entry name" value="Arylamine_N-AcTrfase"/>
</dbReference>
<name>A0ABS9TGS1_9PSEU</name>
<dbReference type="SUPFAM" id="SSF54001">
    <property type="entry name" value="Cysteine proteinases"/>
    <property type="match status" value="1"/>
</dbReference>
<dbReference type="PANTHER" id="PTHR11786:SF0">
    <property type="entry name" value="ARYLAMINE N-ACETYLTRANSFERASE 4-RELATED"/>
    <property type="match status" value="1"/>
</dbReference>
<evidence type="ECO:0000313" key="3">
    <source>
        <dbReference type="EMBL" id="MCH6167726.1"/>
    </source>
</evidence>
<organism evidence="3 4">
    <name type="scientific">Pseudonocardia alaniniphila</name>
    <dbReference type="NCBI Taxonomy" id="75291"/>
    <lineage>
        <taxon>Bacteria</taxon>
        <taxon>Bacillati</taxon>
        <taxon>Actinomycetota</taxon>
        <taxon>Actinomycetes</taxon>
        <taxon>Pseudonocardiales</taxon>
        <taxon>Pseudonocardiaceae</taxon>
        <taxon>Pseudonocardia</taxon>
    </lineage>
</organism>